<organism evidence="6 7">
    <name type="scientific">Mycolicibacterium poriferae</name>
    <dbReference type="NCBI Taxonomy" id="39694"/>
    <lineage>
        <taxon>Bacteria</taxon>
        <taxon>Bacillati</taxon>
        <taxon>Actinomycetota</taxon>
        <taxon>Actinomycetes</taxon>
        <taxon>Mycobacteriales</taxon>
        <taxon>Mycobacteriaceae</taxon>
        <taxon>Mycolicibacterium</taxon>
    </lineage>
</organism>
<keyword evidence="2 4" id="KW-0238">DNA-binding</keyword>
<dbReference type="InterPro" id="IPR050109">
    <property type="entry name" value="HTH-type_TetR-like_transc_reg"/>
</dbReference>
<dbReference type="InterPro" id="IPR009057">
    <property type="entry name" value="Homeodomain-like_sf"/>
</dbReference>
<evidence type="ECO:0000256" key="1">
    <source>
        <dbReference type="ARBA" id="ARBA00023015"/>
    </source>
</evidence>
<accession>A0A6N4VG29</accession>
<evidence type="ECO:0000259" key="5">
    <source>
        <dbReference type="PROSITE" id="PS50977"/>
    </source>
</evidence>
<feature type="DNA-binding region" description="H-T-H motif" evidence="4">
    <location>
        <begin position="71"/>
        <end position="90"/>
    </location>
</feature>
<dbReference type="Pfam" id="PF17925">
    <property type="entry name" value="TetR_C_20"/>
    <property type="match status" value="1"/>
</dbReference>
<dbReference type="PANTHER" id="PTHR30055">
    <property type="entry name" value="HTH-TYPE TRANSCRIPTIONAL REGULATOR RUTR"/>
    <property type="match status" value="1"/>
</dbReference>
<proteinExistence type="predicted"/>
<reference evidence="6 7" key="1">
    <citation type="journal article" date="2019" name="Emerg. Microbes Infect.">
        <title>Comprehensive subspecies identification of 175 nontuberculous mycobacteria species based on 7547 genomic profiles.</title>
        <authorList>
            <person name="Matsumoto Y."/>
            <person name="Kinjo T."/>
            <person name="Motooka D."/>
            <person name="Nabeya D."/>
            <person name="Jung N."/>
            <person name="Uechi K."/>
            <person name="Horii T."/>
            <person name="Iida T."/>
            <person name="Fujita J."/>
            <person name="Nakamura S."/>
        </authorList>
    </citation>
    <scope>NUCLEOTIDE SEQUENCE [LARGE SCALE GENOMIC DNA]</scope>
    <source>
        <strain evidence="6 7">JCM 12603</strain>
    </source>
</reference>
<dbReference type="EMBL" id="AP022570">
    <property type="protein sequence ID" value="BBX53795.1"/>
    <property type="molecule type" value="Genomic_DNA"/>
</dbReference>
<evidence type="ECO:0000256" key="3">
    <source>
        <dbReference type="ARBA" id="ARBA00023163"/>
    </source>
</evidence>
<keyword evidence="1" id="KW-0805">Transcription regulation</keyword>
<dbReference type="Proteomes" id="UP000466785">
    <property type="component" value="Chromosome"/>
</dbReference>
<dbReference type="InterPro" id="IPR041642">
    <property type="entry name" value="KstR_C"/>
</dbReference>
<name>A0A6N4VG29_9MYCO</name>
<sequence>MAPHGAFRAAGPTDRYRVIMSPTEADTGAVARIGDGRAPAQPASDEQQSRRATILTAAIRLGAARELDRIHAQEIATQAGVALRTLYRYYPSKHHIFAAVLTAQVSLFKPPTPTGHAVDDIAVLMVKACGDLLQHRHLAHAMITSTQIVRAQSEDADDPTLRGLILQIAGADAPTVEQVRRARLIQQTAFGIMTWTVGGALAVEDALTDLDTACRLLAADAF</sequence>
<dbReference type="GO" id="GO:0003700">
    <property type="term" value="F:DNA-binding transcription factor activity"/>
    <property type="evidence" value="ECO:0007669"/>
    <property type="project" value="TreeGrafter"/>
</dbReference>
<keyword evidence="3" id="KW-0804">Transcription</keyword>
<feature type="domain" description="HTH tetR-type" evidence="5">
    <location>
        <begin position="48"/>
        <end position="108"/>
    </location>
</feature>
<dbReference type="InterPro" id="IPR001647">
    <property type="entry name" value="HTH_TetR"/>
</dbReference>
<dbReference type="SUPFAM" id="SSF46689">
    <property type="entry name" value="Homeodomain-like"/>
    <property type="match status" value="1"/>
</dbReference>
<dbReference type="GO" id="GO:0000976">
    <property type="term" value="F:transcription cis-regulatory region binding"/>
    <property type="evidence" value="ECO:0007669"/>
    <property type="project" value="TreeGrafter"/>
</dbReference>
<protein>
    <recommendedName>
        <fullName evidence="5">HTH tetR-type domain-containing protein</fullName>
    </recommendedName>
</protein>
<dbReference type="Pfam" id="PF00440">
    <property type="entry name" value="TetR_N"/>
    <property type="match status" value="1"/>
</dbReference>
<dbReference type="KEGG" id="mpof:MPOR_48210"/>
<dbReference type="AlphaFoldDB" id="A0A6N4VG29"/>
<dbReference type="Gene3D" id="1.10.357.10">
    <property type="entry name" value="Tetracycline Repressor, domain 2"/>
    <property type="match status" value="1"/>
</dbReference>
<dbReference type="PANTHER" id="PTHR30055:SF234">
    <property type="entry name" value="HTH-TYPE TRANSCRIPTIONAL REGULATOR BETI"/>
    <property type="match status" value="1"/>
</dbReference>
<evidence type="ECO:0000256" key="4">
    <source>
        <dbReference type="PROSITE-ProRule" id="PRU00335"/>
    </source>
</evidence>
<dbReference type="PROSITE" id="PS50977">
    <property type="entry name" value="HTH_TETR_2"/>
    <property type="match status" value="1"/>
</dbReference>
<evidence type="ECO:0000313" key="6">
    <source>
        <dbReference type="EMBL" id="BBX53795.1"/>
    </source>
</evidence>
<evidence type="ECO:0000313" key="7">
    <source>
        <dbReference type="Proteomes" id="UP000466785"/>
    </source>
</evidence>
<gene>
    <name evidence="6" type="ORF">MPOR_48210</name>
</gene>
<evidence type="ECO:0000256" key="2">
    <source>
        <dbReference type="ARBA" id="ARBA00023125"/>
    </source>
</evidence>
<keyword evidence="7" id="KW-1185">Reference proteome</keyword>